<reference evidence="8 9" key="1">
    <citation type="journal article" date="2023" name="Commun. Biol.">
        <title>Genome analysis of Parmales, the sister group of diatoms, reveals the evolutionary specialization of diatoms from phago-mixotrophs to photoautotrophs.</title>
        <authorList>
            <person name="Ban H."/>
            <person name="Sato S."/>
            <person name="Yoshikawa S."/>
            <person name="Yamada K."/>
            <person name="Nakamura Y."/>
            <person name="Ichinomiya M."/>
            <person name="Sato N."/>
            <person name="Blanc-Mathieu R."/>
            <person name="Endo H."/>
            <person name="Kuwata A."/>
            <person name="Ogata H."/>
        </authorList>
    </citation>
    <scope>NUCLEOTIDE SEQUENCE [LARGE SCALE GENOMIC DNA]</scope>
</reference>
<feature type="region of interest" description="Disordered" evidence="4">
    <location>
        <begin position="251"/>
        <end position="276"/>
    </location>
</feature>
<feature type="compositionally biased region" description="Acidic residues" evidence="4">
    <location>
        <begin position="258"/>
        <end position="276"/>
    </location>
</feature>
<evidence type="ECO:0000313" key="8">
    <source>
        <dbReference type="EMBL" id="GMI19216.1"/>
    </source>
</evidence>
<dbReference type="Pfam" id="PF24667">
    <property type="entry name" value="MORN_DRC7"/>
    <property type="match status" value="1"/>
</dbReference>
<feature type="domain" description="Dynein regulatory complex subunit 7 C-terminal" evidence="7">
    <location>
        <begin position="621"/>
        <end position="726"/>
    </location>
</feature>
<evidence type="ECO:0000259" key="6">
    <source>
        <dbReference type="Pfam" id="PF24667"/>
    </source>
</evidence>
<comment type="caution">
    <text evidence="8">The sequence shown here is derived from an EMBL/GenBank/DDBJ whole genome shotgun (WGS) entry which is preliminary data.</text>
</comment>
<evidence type="ECO:0000256" key="1">
    <source>
        <dbReference type="ARBA" id="ARBA00004245"/>
    </source>
</evidence>
<evidence type="ECO:0000256" key="2">
    <source>
        <dbReference type="ARBA" id="ARBA00022490"/>
    </source>
</evidence>
<keyword evidence="2" id="KW-0963">Cytoplasm</keyword>
<dbReference type="Pfam" id="PF24656">
    <property type="entry name" value="CEPT76_peptidase"/>
    <property type="match status" value="1"/>
</dbReference>
<gene>
    <name evidence="8" type="ORF">TeGR_g6973</name>
</gene>
<accession>A0ABQ6M4C3</accession>
<evidence type="ECO:0000313" key="9">
    <source>
        <dbReference type="Proteomes" id="UP001165060"/>
    </source>
</evidence>
<evidence type="ECO:0000256" key="4">
    <source>
        <dbReference type="SAM" id="MobiDB-lite"/>
    </source>
</evidence>
<dbReference type="EMBL" id="BRYB01002421">
    <property type="protein sequence ID" value="GMI19216.1"/>
    <property type="molecule type" value="Genomic_DNA"/>
</dbReference>
<evidence type="ECO:0000259" key="7">
    <source>
        <dbReference type="Pfam" id="PF24671"/>
    </source>
</evidence>
<dbReference type="Pfam" id="PF24671">
    <property type="entry name" value="DRC7_C"/>
    <property type="match status" value="1"/>
</dbReference>
<name>A0ABQ6M4C3_9STRA</name>
<evidence type="ECO:0000256" key="3">
    <source>
        <dbReference type="ARBA" id="ARBA00023212"/>
    </source>
</evidence>
<feature type="region of interest" description="Disordered" evidence="4">
    <location>
        <begin position="582"/>
        <end position="602"/>
    </location>
</feature>
<organism evidence="8 9">
    <name type="scientific">Tetraparma gracilis</name>
    <dbReference type="NCBI Taxonomy" id="2962635"/>
    <lineage>
        <taxon>Eukaryota</taxon>
        <taxon>Sar</taxon>
        <taxon>Stramenopiles</taxon>
        <taxon>Ochrophyta</taxon>
        <taxon>Bolidophyceae</taxon>
        <taxon>Parmales</taxon>
        <taxon>Triparmaceae</taxon>
        <taxon>Tetraparma</taxon>
    </lineage>
</organism>
<dbReference type="Proteomes" id="UP001165060">
    <property type="component" value="Unassembled WGS sequence"/>
</dbReference>
<protein>
    <submittedName>
        <fullName evidence="8">Uncharacterized protein</fullName>
    </submittedName>
</protein>
<dbReference type="PANTHER" id="PTHR35249:SF2">
    <property type="entry name" value="DYNEIN REGULATORY COMPLEX SUBUNIT 7"/>
    <property type="match status" value="1"/>
</dbReference>
<dbReference type="PANTHER" id="PTHR35249">
    <property type="entry name" value="DYNEIN REGULATORY COMPLEX SUBUNIT 7"/>
    <property type="match status" value="1"/>
</dbReference>
<dbReference type="InterPro" id="IPR056292">
    <property type="entry name" value="DRC7_C"/>
</dbReference>
<dbReference type="InterPro" id="IPR056290">
    <property type="entry name" value="CEPT76/DRC7_peptidase-like_dom"/>
</dbReference>
<keyword evidence="3" id="KW-0206">Cytoskeleton</keyword>
<comment type="subcellular location">
    <subcellularLocation>
        <location evidence="1">Cytoplasm</location>
        <location evidence="1">Cytoskeleton</location>
    </subcellularLocation>
</comment>
<proteinExistence type="predicted"/>
<feature type="domain" description="CEP76/DRC7 peptidase-like" evidence="5">
    <location>
        <begin position="148"/>
        <end position="219"/>
    </location>
</feature>
<sequence length="728" mass="82050">PLTPPPTPNRSNTQCPEFATAPAENAESKSESKSESKGESKGADGKGDSSDSKEVPPDEKKEEEDPEAEEPVHTSYEVKGGGVPESQFLKENPQGDAAAESKDDAPGLGSKPKVPETFPPVQWESDDETSTDDLAAAAAAADPLHGRRSHCWVLVRGGKRGETEMVFVEPTTARIYPVSEAPYLSIEACWNAKNYYVNMQAGKEMQAHSYDFANNDLWEFVFHDKGAAPMYEKPGAERSMAEMLADPIGEESKGAAGDFEDDDGEEKEGADEEENDNVLDVPESWVNKLTIKRSLYALRFPPDGQRVILYKKAKHELFAENVHDQGCVSKLTLYKDLARTIVKECRETFVNRQDKLAQRVRYPLERKVHESFAPGRAMLMAGQNAGVAALKELIVWTGKRLEMHFYVSARLDGLVCREETIGKKIIEKFEGRTDKLVYRSIAVNVSADSANKSTFILPGGGQNPDLQVTKMTEKYERNPAKDANEDIAKRTYNVKDHKVRTQYHYADSCITRSTAQHDKERAAELQEEGAGGDSLLEVLNCEKECLGAARASQSETFDILTQRRADEEEIVVVQPIFETAGEKRDEEKTMETEEEVEDEKDRRQVDYLTPFLQNITDLKGITRDDAQRVREACLKALKDRLLERVNIIQNRLNDENTKLAKQQAAFQRNQRDNDPDAEEEFERFCSEAMFRIQILEQRLVQHEENALRKYKDMDSKLLADPRMSVLRH</sequence>
<feature type="compositionally biased region" description="Basic and acidic residues" evidence="4">
    <location>
        <begin position="26"/>
        <end position="60"/>
    </location>
</feature>
<feature type="region of interest" description="Disordered" evidence="4">
    <location>
        <begin position="1"/>
        <end position="131"/>
    </location>
</feature>
<keyword evidence="9" id="KW-1185">Reference proteome</keyword>
<feature type="compositionally biased region" description="Basic and acidic residues" evidence="4">
    <location>
        <begin position="582"/>
        <end position="591"/>
    </location>
</feature>
<evidence type="ECO:0000259" key="5">
    <source>
        <dbReference type="Pfam" id="PF24656"/>
    </source>
</evidence>
<feature type="non-terminal residue" evidence="8">
    <location>
        <position position="1"/>
    </location>
</feature>
<dbReference type="InterPro" id="IPR033551">
    <property type="entry name" value="DRC7/lobo"/>
</dbReference>
<feature type="domain" description="Dynein regulatory complex subunit 7 MORN" evidence="6">
    <location>
        <begin position="302"/>
        <end position="524"/>
    </location>
</feature>
<dbReference type="InterPro" id="IPR056291">
    <property type="entry name" value="MORN_DRC7"/>
</dbReference>